<keyword evidence="6" id="KW-1185">Reference proteome</keyword>
<dbReference type="InterPro" id="IPR036322">
    <property type="entry name" value="WD40_repeat_dom_sf"/>
</dbReference>
<dbReference type="InterPro" id="IPR054080">
    <property type="entry name" value="TPR1-like_2nd"/>
</dbReference>
<feature type="domain" description="CTLH" evidence="4">
    <location>
        <begin position="33"/>
        <end position="91"/>
    </location>
</feature>
<dbReference type="Pfam" id="PF21359">
    <property type="entry name" value="zf_topless"/>
    <property type="match status" value="1"/>
</dbReference>
<evidence type="ECO:0000313" key="5">
    <source>
        <dbReference type="EMBL" id="KAG8375814.1"/>
    </source>
</evidence>
<dbReference type="GO" id="GO:0006355">
    <property type="term" value="P:regulation of DNA-templated transcription"/>
    <property type="evidence" value="ECO:0007669"/>
    <property type="project" value="InterPro"/>
</dbReference>
<evidence type="ECO:0000256" key="3">
    <source>
        <dbReference type="PROSITE-ProRule" id="PRU00221"/>
    </source>
</evidence>
<dbReference type="Pfam" id="PF17814">
    <property type="entry name" value="LisH_TPL"/>
    <property type="match status" value="1"/>
</dbReference>
<dbReference type="InterPro" id="IPR027728">
    <property type="entry name" value="Topless_fam"/>
</dbReference>
<dbReference type="PANTHER" id="PTHR44083">
    <property type="entry name" value="TOPLESS-RELATED PROTEIN 1-RELATED"/>
    <property type="match status" value="1"/>
</dbReference>
<feature type="repeat" description="WD" evidence="3">
    <location>
        <begin position="414"/>
        <end position="457"/>
    </location>
</feature>
<dbReference type="PROSITE" id="PS00678">
    <property type="entry name" value="WD_REPEATS_1"/>
    <property type="match status" value="1"/>
</dbReference>
<reference evidence="5" key="1">
    <citation type="submission" date="2019-10" db="EMBL/GenBank/DDBJ databases">
        <authorList>
            <person name="Zhang R."/>
            <person name="Pan Y."/>
            <person name="Wang J."/>
            <person name="Ma R."/>
            <person name="Yu S."/>
        </authorList>
    </citation>
    <scope>NUCLEOTIDE SEQUENCE</scope>
    <source>
        <strain evidence="5">LA-IB0</strain>
        <tissue evidence="5">Leaf</tissue>
    </source>
</reference>
<dbReference type="InterPro" id="IPR015943">
    <property type="entry name" value="WD40/YVTN_repeat-like_dom_sf"/>
</dbReference>
<dbReference type="Pfam" id="PF00400">
    <property type="entry name" value="WD40"/>
    <property type="match status" value="2"/>
</dbReference>
<feature type="repeat" description="WD" evidence="3">
    <location>
        <begin position="839"/>
        <end position="871"/>
    </location>
</feature>
<dbReference type="EMBL" id="WHWC01000010">
    <property type="protein sequence ID" value="KAG8375814.1"/>
    <property type="molecule type" value="Genomic_DNA"/>
</dbReference>
<evidence type="ECO:0000313" key="6">
    <source>
        <dbReference type="Proteomes" id="UP000826271"/>
    </source>
</evidence>
<evidence type="ECO:0000256" key="1">
    <source>
        <dbReference type="ARBA" id="ARBA00022574"/>
    </source>
</evidence>
<comment type="caution">
    <text evidence="5">The sequence shown here is derived from an EMBL/GenBank/DDBJ whole genome shotgun (WGS) entry which is preliminary data.</text>
</comment>
<dbReference type="AlphaFoldDB" id="A0AAV6X6U1"/>
<proteinExistence type="predicted"/>
<dbReference type="InterPro" id="IPR006594">
    <property type="entry name" value="LisH"/>
</dbReference>
<organism evidence="5 6">
    <name type="scientific">Buddleja alternifolia</name>
    <dbReference type="NCBI Taxonomy" id="168488"/>
    <lineage>
        <taxon>Eukaryota</taxon>
        <taxon>Viridiplantae</taxon>
        <taxon>Streptophyta</taxon>
        <taxon>Embryophyta</taxon>
        <taxon>Tracheophyta</taxon>
        <taxon>Spermatophyta</taxon>
        <taxon>Magnoliopsida</taxon>
        <taxon>eudicotyledons</taxon>
        <taxon>Gunneridae</taxon>
        <taxon>Pentapetalae</taxon>
        <taxon>asterids</taxon>
        <taxon>lamiids</taxon>
        <taxon>Lamiales</taxon>
        <taxon>Scrophulariaceae</taxon>
        <taxon>Buddlejeae</taxon>
        <taxon>Buddleja</taxon>
    </lineage>
</organism>
<keyword evidence="1 3" id="KW-0853">WD repeat</keyword>
<dbReference type="InterPro" id="IPR001680">
    <property type="entry name" value="WD40_rpt"/>
</dbReference>
<accession>A0AAV6X6U1</accession>
<dbReference type="PROSITE" id="PS50082">
    <property type="entry name" value="WD_REPEATS_2"/>
    <property type="match status" value="2"/>
</dbReference>
<dbReference type="InterPro" id="IPR054532">
    <property type="entry name" value="TPL_SMU1_LisH-like"/>
</dbReference>
<dbReference type="SMART" id="SM00668">
    <property type="entry name" value="CTLH"/>
    <property type="match status" value="1"/>
</dbReference>
<gene>
    <name evidence="5" type="ORF">BUALT_Bualt10G0139500</name>
</gene>
<dbReference type="Pfam" id="PF21889">
    <property type="entry name" value="TPR1-like_2nd"/>
    <property type="match status" value="1"/>
</dbReference>
<dbReference type="SUPFAM" id="SSF50978">
    <property type="entry name" value="WD40 repeat-like"/>
    <property type="match status" value="2"/>
</dbReference>
<dbReference type="InterPro" id="IPR019775">
    <property type="entry name" value="WD40_repeat_CS"/>
</dbReference>
<dbReference type="SMART" id="SM00320">
    <property type="entry name" value="WD40"/>
    <property type="match status" value="10"/>
</dbReference>
<keyword evidence="2" id="KW-0677">Repeat</keyword>
<sequence length="1035" mass="115413">MSLSKDLVFLMLQFCDEEKLNRTAHMLEQETGYYFNLKYFEELVLDGNWQETEKYLSCFTVVEDNKYATKIYFEIRKQKFLEALDKHERSLALDILLKDLKVFAQSNKELYKEMTQLLTLDDFREHNSLAFYGDTLSARKRMLDELRNVIEANPLLQGRTKFPEINKSRLRRLINQSLNWQHIQCAHPHPQPHIDTLFTDHKCPGPDIMQDQLFRESSLPPKPLMVSASSFMANTTSDQSSITESKITARALNIGNMFNQAAALGDSENSHDASKLKSIKPLDEVESPSELLSRCQGSANELPIEFPKTVERILYISSHPISMDFHPVHQTLLLVGKSVGTVELWDVTSAYMVGEVKSVSGVLLEDMAKNPGNSVNRVRWSPDGSLFGVAYSKRMIHLYSYHKNGNYIEKQLEIDAHVGSANDLAFSKPHDKLVIISCGDDKLIQVWDAATGAKQYTFEGHGASVYSVCPHVKENVHFLFSISTSGEIKAWLFDNMGSRVTYDAPGFCCMRMAYSTDGKRLFSCGTNENGESYIVEWNETEGFIIRDYHGLGKCSSALVHFDTSSNRFLAAGDGHLIKIWDMDNEDILAVIDADGGLPASPYICFNKKGSLLAVSADHNQIKILANGDGRELLQTSTFVSGDSSGCLTESFRKLSVNPTPAPLQAIPEEGDITTVVEVSRCQSVLLTSEVKTNLIRRLLYTNAGNGILALAEEGIHLLWRWVKSDANANGEATTKCAPQFWQPKRGLLMINDVPENSLDVVTSCFTLSKNDSYVISASGGMITLYNMLNFKKLRSVMPPPPAATCIVFYPPDNNIIGIGFNDSTILIYNIRVDQVISKLEGHSKRVSGLAFATTLNLLVSCGVDTEIVLWDSVTWEKKKSTVLQIPIGWLASDLSETNIELDKDQKQFLVVHETQLAIYETTTLQCVKQWTIANFCTRISDAAFSCDGELVYAAMRDGILIILDASDLAPRYEIDPSSYLPPLLLSSCYNVDLLVIAAHPKKPNQFALGLSNGDVVVIEPVESQGTWSVLPSMDN</sequence>
<dbReference type="Proteomes" id="UP000826271">
    <property type="component" value="Unassembled WGS sequence"/>
</dbReference>
<dbReference type="PANTHER" id="PTHR44083:SF22">
    <property type="entry name" value="PROTEIN TPR3-LIKE"/>
    <property type="match status" value="1"/>
</dbReference>
<dbReference type="PROSITE" id="PS50896">
    <property type="entry name" value="LISH"/>
    <property type="match status" value="1"/>
</dbReference>
<dbReference type="InterPro" id="IPR006595">
    <property type="entry name" value="CTLH_C"/>
</dbReference>
<protein>
    <recommendedName>
        <fullName evidence="4">CTLH domain-containing protein</fullName>
    </recommendedName>
</protein>
<dbReference type="InterPro" id="IPR048419">
    <property type="entry name" value="Topless_Znf"/>
</dbReference>
<dbReference type="Gene3D" id="2.130.10.10">
    <property type="entry name" value="YVTN repeat-like/Quinoprotein amine dehydrogenase"/>
    <property type="match status" value="3"/>
</dbReference>
<dbReference type="PROSITE" id="PS50897">
    <property type="entry name" value="CTLH"/>
    <property type="match status" value="1"/>
</dbReference>
<evidence type="ECO:0000256" key="2">
    <source>
        <dbReference type="ARBA" id="ARBA00022737"/>
    </source>
</evidence>
<dbReference type="PROSITE" id="PS50294">
    <property type="entry name" value="WD_REPEATS_REGION"/>
    <property type="match status" value="1"/>
</dbReference>
<name>A0AAV6X6U1_9LAMI</name>
<evidence type="ECO:0000259" key="4">
    <source>
        <dbReference type="PROSITE" id="PS50897"/>
    </source>
</evidence>